<dbReference type="PANTHER" id="PTHR22943:SF248">
    <property type="entry name" value="SEVEN TM RECEPTOR"/>
    <property type="match status" value="1"/>
</dbReference>
<evidence type="ECO:0000313" key="3">
    <source>
        <dbReference type="Proteomes" id="UP000268014"/>
    </source>
</evidence>
<keyword evidence="1" id="KW-0812">Transmembrane</keyword>
<dbReference type="OrthoDB" id="5783895at2759"/>
<dbReference type="SUPFAM" id="SSF81321">
    <property type="entry name" value="Family A G protein-coupled receptor-like"/>
    <property type="match status" value="1"/>
</dbReference>
<dbReference type="AlphaFoldDB" id="A0A3P7VPR9"/>
<accession>A0A3P7VPR9</accession>
<dbReference type="EMBL" id="UZAF01016758">
    <property type="protein sequence ID" value="VDO33483.1"/>
    <property type="molecule type" value="Genomic_DNA"/>
</dbReference>
<feature type="transmembrane region" description="Helical" evidence="1">
    <location>
        <begin position="104"/>
        <end position="125"/>
    </location>
</feature>
<dbReference type="GO" id="GO:0042048">
    <property type="term" value="P:olfactory behavior"/>
    <property type="evidence" value="ECO:0007669"/>
    <property type="project" value="TreeGrafter"/>
</dbReference>
<dbReference type="GO" id="GO:0038022">
    <property type="term" value="F:G protein-coupled olfactory receptor activity"/>
    <property type="evidence" value="ECO:0007669"/>
    <property type="project" value="TreeGrafter"/>
</dbReference>
<keyword evidence="3" id="KW-1185">Reference proteome</keyword>
<dbReference type="Pfam" id="PF10326">
    <property type="entry name" value="7TM_GPCR_Str"/>
    <property type="match status" value="2"/>
</dbReference>
<keyword evidence="1" id="KW-1133">Transmembrane helix</keyword>
<keyword evidence="1" id="KW-0472">Membrane</keyword>
<organism evidence="2 3">
    <name type="scientific">Haemonchus placei</name>
    <name type="common">Barber's pole worm</name>
    <dbReference type="NCBI Taxonomy" id="6290"/>
    <lineage>
        <taxon>Eukaryota</taxon>
        <taxon>Metazoa</taxon>
        <taxon>Ecdysozoa</taxon>
        <taxon>Nematoda</taxon>
        <taxon>Chromadorea</taxon>
        <taxon>Rhabditida</taxon>
        <taxon>Rhabditina</taxon>
        <taxon>Rhabditomorpha</taxon>
        <taxon>Strongyloidea</taxon>
        <taxon>Trichostrongylidae</taxon>
        <taxon>Haemonchus</taxon>
    </lineage>
</organism>
<dbReference type="InterPro" id="IPR019428">
    <property type="entry name" value="7TM_GPCR_serpentine_rcpt_Str"/>
</dbReference>
<evidence type="ECO:0000256" key="1">
    <source>
        <dbReference type="SAM" id="Phobius"/>
    </source>
</evidence>
<protein>
    <submittedName>
        <fullName evidence="2">Uncharacterized protein</fullName>
    </submittedName>
</protein>
<sequence>MLLIRKLSERIFSVFDFSNHIHGTAQMTFCQGIFHRMKPWGFLWLCLFIGVYGLNTALLALHFVYRYIVVCRSVLCLDNVIPKKVEPNNTTIYWLPTIGMGLNFLMMIVTFALMFFCGFKIYFALEKSSMSKKSKVLQTQLLKAVAIQVPCFDKRILKYIDSLVT</sequence>
<reference evidence="2 3" key="1">
    <citation type="submission" date="2018-11" db="EMBL/GenBank/DDBJ databases">
        <authorList>
            <consortium name="Pathogen Informatics"/>
        </authorList>
    </citation>
    <scope>NUCLEOTIDE SEQUENCE [LARGE SCALE GENOMIC DNA]</scope>
    <source>
        <strain evidence="2 3">MHpl1</strain>
    </source>
</reference>
<dbReference type="PANTHER" id="PTHR22943">
    <property type="entry name" value="7-TRANSMEMBRANE DOMAIN RECEPTOR C.ELEGANS"/>
    <property type="match status" value="1"/>
</dbReference>
<dbReference type="Proteomes" id="UP000268014">
    <property type="component" value="Unassembled WGS sequence"/>
</dbReference>
<feature type="transmembrane region" description="Helical" evidence="1">
    <location>
        <begin position="42"/>
        <end position="65"/>
    </location>
</feature>
<gene>
    <name evidence="2" type="ORF">HPLM_LOCUS7969</name>
</gene>
<proteinExistence type="predicted"/>
<evidence type="ECO:0000313" key="2">
    <source>
        <dbReference type="EMBL" id="VDO33483.1"/>
    </source>
</evidence>
<dbReference type="GO" id="GO:0005886">
    <property type="term" value="C:plasma membrane"/>
    <property type="evidence" value="ECO:0007669"/>
    <property type="project" value="TreeGrafter"/>
</dbReference>
<name>A0A3P7VPR9_HAEPC</name>